<evidence type="ECO:0008006" key="4">
    <source>
        <dbReference type="Google" id="ProtNLM"/>
    </source>
</evidence>
<dbReference type="RefSeq" id="WP_345304774.1">
    <property type="nucleotide sequence ID" value="NZ_BAABJE010000030.1"/>
</dbReference>
<feature type="signal peptide" evidence="1">
    <location>
        <begin position="1"/>
        <end position="32"/>
    </location>
</feature>
<proteinExistence type="predicted"/>
<evidence type="ECO:0000313" key="3">
    <source>
        <dbReference type="Proteomes" id="UP001499959"/>
    </source>
</evidence>
<sequence length="315" mass="34402">MIHARAISVFLRSMLLLAILTASALTAAYASASEKGGVESSMPAAGRETKIPDFLIQLDAQERFEQCVTAAFKAGDIGENDALEAVIAKGKVAPLYADLQKDWTLQSLREMGIDPEADLDDRGRLKAVTAAIARPVDDLAFAMTGPRLSARLRIAQIEALGITSCEVPAHLLPGGDPERDWMMANTALLDEMTGFTNAFVECVDDEMAEDESIDRESLSKAIPADVQAAIRAHVVSSLSADGLLQDGDREGIESARTIDEVFVVYKLLMGTAMDMRHIGKMVLYDKYYQNRYLKLGCDFKPSARLREHLGLPEEH</sequence>
<protein>
    <recommendedName>
        <fullName evidence="4">DUF2066 domain-containing protein</fullName>
    </recommendedName>
</protein>
<feature type="chain" id="PRO_5046379089" description="DUF2066 domain-containing protein" evidence="1">
    <location>
        <begin position="33"/>
        <end position="315"/>
    </location>
</feature>
<accession>A0ABP9C7T9</accession>
<comment type="caution">
    <text evidence="2">The sequence shown here is derived from an EMBL/GenBank/DDBJ whole genome shotgun (WGS) entry which is preliminary data.</text>
</comment>
<keyword evidence="1" id="KW-0732">Signal</keyword>
<evidence type="ECO:0000313" key="2">
    <source>
        <dbReference type="EMBL" id="GAA4806337.1"/>
    </source>
</evidence>
<dbReference type="Proteomes" id="UP001499959">
    <property type="component" value="Unassembled WGS sequence"/>
</dbReference>
<evidence type="ECO:0000256" key="1">
    <source>
        <dbReference type="SAM" id="SignalP"/>
    </source>
</evidence>
<dbReference type="EMBL" id="BAABJE010000030">
    <property type="protein sequence ID" value="GAA4806337.1"/>
    <property type="molecule type" value="Genomic_DNA"/>
</dbReference>
<keyword evidence="3" id="KW-1185">Reference proteome</keyword>
<reference evidence="3" key="1">
    <citation type="journal article" date="2019" name="Int. J. Syst. Evol. Microbiol.">
        <title>The Global Catalogue of Microorganisms (GCM) 10K type strain sequencing project: providing services to taxonomists for standard genome sequencing and annotation.</title>
        <authorList>
            <consortium name="The Broad Institute Genomics Platform"/>
            <consortium name="The Broad Institute Genome Sequencing Center for Infectious Disease"/>
            <person name="Wu L."/>
            <person name="Ma J."/>
        </authorList>
    </citation>
    <scope>NUCLEOTIDE SEQUENCE [LARGE SCALE GENOMIC DNA]</scope>
    <source>
        <strain evidence="3">JCM 18204</strain>
    </source>
</reference>
<name>A0ABP9C7T9_9GAMM</name>
<organism evidence="2 3">
    <name type="scientific">Lysobacter hankyongensis</name>
    <dbReference type="NCBI Taxonomy" id="1176535"/>
    <lineage>
        <taxon>Bacteria</taxon>
        <taxon>Pseudomonadati</taxon>
        <taxon>Pseudomonadota</taxon>
        <taxon>Gammaproteobacteria</taxon>
        <taxon>Lysobacterales</taxon>
        <taxon>Lysobacteraceae</taxon>
        <taxon>Lysobacter</taxon>
    </lineage>
</organism>
<gene>
    <name evidence="2" type="ORF">GCM10023307_36140</name>
</gene>